<accession>A0A7W9ZQG4</accession>
<dbReference type="NCBIfam" id="TIGR00275">
    <property type="entry name" value="aminoacetone oxidase family FAD-binding enzyme"/>
    <property type="match status" value="1"/>
</dbReference>
<sequence>MQRKSDVIVIGAGAAGMMAAIRAGKRGRSVVVLDHARAPGEKIRISGGGRCNFTNIHAGPKNFLSANPHFCKSALARFTPADFIAMVDRHGIAWHEKTLGQLFCDDSAKDVIRMLLTEMRAAGAQLHLGTEITGVEKVEAGFRVSTGEDAFEASALVVAAGGKSIPKMGATGFAYRLAEQFGLPVLETRPGLVPLTLDPGLLEAIAPLAGISAPAEIRHGRTAFREALLFTHRGLSGPAILQISSYWREGDEIVVSIEPDIDIGAHLKTAKQLNGRQSPQTALSDILPKRLAQFLVEREKIAGNMADMPDKALLRLAAAAQNFAVKPSGSEGYRTAEVTLGGIDTAALDSRSMEAKAVPGLYFIGECVDVTGWLGGYNFQWAWASGFAAGEYA</sequence>
<dbReference type="PRINTS" id="PR00368">
    <property type="entry name" value="FADPNR"/>
</dbReference>
<evidence type="ECO:0008006" key="8">
    <source>
        <dbReference type="Google" id="ProtNLM"/>
    </source>
</evidence>
<keyword evidence="3" id="KW-0274">FAD</keyword>
<dbReference type="Pfam" id="PF22780">
    <property type="entry name" value="HI0933_like_1st"/>
    <property type="match status" value="1"/>
</dbReference>
<dbReference type="Pfam" id="PF03486">
    <property type="entry name" value="HI0933_like"/>
    <property type="match status" value="1"/>
</dbReference>
<dbReference type="InterPro" id="IPR036188">
    <property type="entry name" value="FAD/NAD-bd_sf"/>
</dbReference>
<dbReference type="AlphaFoldDB" id="A0A7W9ZQG4"/>
<dbReference type="SUPFAM" id="SSF160996">
    <property type="entry name" value="HI0933 insert domain-like"/>
    <property type="match status" value="1"/>
</dbReference>
<proteinExistence type="predicted"/>
<evidence type="ECO:0000259" key="4">
    <source>
        <dbReference type="Pfam" id="PF03486"/>
    </source>
</evidence>
<reference evidence="6 7" key="1">
    <citation type="submission" date="2020-08" db="EMBL/GenBank/DDBJ databases">
        <title>Genomic Encyclopedia of Type Strains, Phase IV (KMG-V): Genome sequencing to study the core and pangenomes of soil and plant-associated prokaryotes.</title>
        <authorList>
            <person name="Whitman W."/>
        </authorList>
    </citation>
    <scope>NUCLEOTIDE SEQUENCE [LARGE SCALE GENOMIC DNA]</scope>
    <source>
        <strain evidence="6 7">SEMIA 4011</strain>
    </source>
</reference>
<dbReference type="EMBL" id="JACIIJ010000002">
    <property type="protein sequence ID" value="MBB6220268.1"/>
    <property type="molecule type" value="Genomic_DNA"/>
</dbReference>
<feature type="domain" description="RsdA/BaiN/AoA(So)-like Rossmann fold-like" evidence="4">
    <location>
        <begin position="6"/>
        <end position="391"/>
    </location>
</feature>
<evidence type="ECO:0000256" key="1">
    <source>
        <dbReference type="ARBA" id="ARBA00001974"/>
    </source>
</evidence>
<dbReference type="Proteomes" id="UP000517187">
    <property type="component" value="Unassembled WGS sequence"/>
</dbReference>
<evidence type="ECO:0000313" key="7">
    <source>
        <dbReference type="Proteomes" id="UP000517187"/>
    </source>
</evidence>
<dbReference type="InterPro" id="IPR057661">
    <property type="entry name" value="RsdA/BaiN/AoA(So)_Rossmann"/>
</dbReference>
<dbReference type="PANTHER" id="PTHR42887:SF2">
    <property type="entry name" value="OS12G0638800 PROTEIN"/>
    <property type="match status" value="1"/>
</dbReference>
<gene>
    <name evidence="6" type="ORF">GGE66_001217</name>
</gene>
<dbReference type="InterPro" id="IPR023166">
    <property type="entry name" value="BaiN-like_dom_sf"/>
</dbReference>
<evidence type="ECO:0000259" key="5">
    <source>
        <dbReference type="Pfam" id="PF22780"/>
    </source>
</evidence>
<evidence type="ECO:0000256" key="3">
    <source>
        <dbReference type="ARBA" id="ARBA00022827"/>
    </source>
</evidence>
<feature type="domain" description="RsdA/BaiN/AoA(So)-like insert" evidence="5">
    <location>
        <begin position="189"/>
        <end position="338"/>
    </location>
</feature>
<name>A0A7W9ZQG4_RHILE</name>
<comment type="caution">
    <text evidence="6">The sequence shown here is derived from an EMBL/GenBank/DDBJ whole genome shotgun (WGS) entry which is preliminary data.</text>
</comment>
<evidence type="ECO:0000256" key="2">
    <source>
        <dbReference type="ARBA" id="ARBA00022630"/>
    </source>
</evidence>
<protein>
    <recommendedName>
        <fullName evidence="8">NAD(P)/FAD-dependent oxidoreductase</fullName>
    </recommendedName>
</protein>
<comment type="cofactor">
    <cofactor evidence="1">
        <name>FAD</name>
        <dbReference type="ChEBI" id="CHEBI:57692"/>
    </cofactor>
</comment>
<keyword evidence="2" id="KW-0285">Flavoprotein</keyword>
<dbReference type="Gene3D" id="2.40.30.10">
    <property type="entry name" value="Translation factors"/>
    <property type="match status" value="1"/>
</dbReference>
<dbReference type="PANTHER" id="PTHR42887">
    <property type="entry name" value="OS12G0638800 PROTEIN"/>
    <property type="match status" value="1"/>
</dbReference>
<dbReference type="Gene3D" id="1.10.8.260">
    <property type="entry name" value="HI0933 insert domain-like"/>
    <property type="match status" value="1"/>
</dbReference>
<dbReference type="Gene3D" id="3.50.50.60">
    <property type="entry name" value="FAD/NAD(P)-binding domain"/>
    <property type="match status" value="1"/>
</dbReference>
<dbReference type="PRINTS" id="PR00411">
    <property type="entry name" value="PNDRDTASEI"/>
</dbReference>
<dbReference type="InterPro" id="IPR055178">
    <property type="entry name" value="RsdA/BaiN/AoA(So)-like_dom"/>
</dbReference>
<dbReference type="InterPro" id="IPR004792">
    <property type="entry name" value="BaiN-like"/>
</dbReference>
<organism evidence="6 7">
    <name type="scientific">Rhizobium leguminosarum</name>
    <dbReference type="NCBI Taxonomy" id="384"/>
    <lineage>
        <taxon>Bacteria</taxon>
        <taxon>Pseudomonadati</taxon>
        <taxon>Pseudomonadota</taxon>
        <taxon>Alphaproteobacteria</taxon>
        <taxon>Hyphomicrobiales</taxon>
        <taxon>Rhizobiaceae</taxon>
        <taxon>Rhizobium/Agrobacterium group</taxon>
        <taxon>Rhizobium</taxon>
    </lineage>
</organism>
<dbReference type="SUPFAM" id="SSF51905">
    <property type="entry name" value="FAD/NAD(P)-binding domain"/>
    <property type="match status" value="1"/>
</dbReference>
<evidence type="ECO:0000313" key="6">
    <source>
        <dbReference type="EMBL" id="MBB6220268.1"/>
    </source>
</evidence>